<organism evidence="6 7">
    <name type="scientific">Tilletia horrida</name>
    <dbReference type="NCBI Taxonomy" id="155126"/>
    <lineage>
        <taxon>Eukaryota</taxon>
        <taxon>Fungi</taxon>
        <taxon>Dikarya</taxon>
        <taxon>Basidiomycota</taxon>
        <taxon>Ustilaginomycotina</taxon>
        <taxon>Exobasidiomycetes</taxon>
        <taxon>Tilletiales</taxon>
        <taxon>Tilletiaceae</taxon>
        <taxon>Tilletia</taxon>
    </lineage>
</organism>
<dbReference type="EMBL" id="JAPDMZ010000058">
    <property type="protein sequence ID" value="KAK0552814.1"/>
    <property type="molecule type" value="Genomic_DNA"/>
</dbReference>
<dbReference type="Gene3D" id="3.40.630.20">
    <property type="entry name" value="Peptidase C15, pyroglutamyl peptidase I-like"/>
    <property type="match status" value="2"/>
</dbReference>
<dbReference type="GO" id="GO:0008234">
    <property type="term" value="F:cysteine-type peptidase activity"/>
    <property type="evidence" value="ECO:0007669"/>
    <property type="project" value="UniProtKB-KW"/>
</dbReference>
<comment type="similarity">
    <text evidence="1">Belongs to the peptidase C15 family.</text>
</comment>
<protein>
    <recommendedName>
        <fullName evidence="8">Peptidase C15, pyroglutamyl peptidase I-like protein</fullName>
    </recommendedName>
</protein>
<dbReference type="GO" id="GO:0006508">
    <property type="term" value="P:proteolysis"/>
    <property type="evidence" value="ECO:0007669"/>
    <property type="project" value="UniProtKB-KW"/>
</dbReference>
<dbReference type="SUPFAM" id="SSF53182">
    <property type="entry name" value="Pyrrolidone carboxyl peptidase (pyroglutamate aminopeptidase)"/>
    <property type="match status" value="2"/>
</dbReference>
<evidence type="ECO:0000313" key="7">
    <source>
        <dbReference type="Proteomes" id="UP001176517"/>
    </source>
</evidence>
<evidence type="ECO:0000256" key="3">
    <source>
        <dbReference type="ARBA" id="ARBA00022801"/>
    </source>
</evidence>
<dbReference type="InterPro" id="IPR016125">
    <property type="entry name" value="Peptidase_C15-like"/>
</dbReference>
<keyword evidence="3" id="KW-0378">Hydrolase</keyword>
<feature type="region of interest" description="Disordered" evidence="5">
    <location>
        <begin position="50"/>
        <end position="71"/>
    </location>
</feature>
<comment type="caution">
    <text evidence="6">The sequence shown here is derived from an EMBL/GenBank/DDBJ whole genome shotgun (WGS) entry which is preliminary data.</text>
</comment>
<dbReference type="AlphaFoldDB" id="A0AAN6GTU2"/>
<evidence type="ECO:0000313" key="6">
    <source>
        <dbReference type="EMBL" id="KAK0552814.1"/>
    </source>
</evidence>
<sequence length="406" mass="44092">MAPTPPRADEHGDECAHVLLTGFSQFGRFDPNPSWLAVQPLHNTIIDLAGPAGQDAESDSQGHTQKKKKEKTKIHIQCIQVPVAWRAVLDVVPHIHGRSQAASPYAEPWLDPKGEQDGSGGDGHHFPLGYSRITLPKPGGASSGGDNKDGPGKWWDFILHVGTGRNGGVAIETLAHKDRYVPLSKDVRGEGPPPIVEGGPRQELDPEKTGESDIFASHTSEKGRDGLGASSPKTSGGFSIRSLLRYIISFFTLTDAPPSPQDGEQQADKVPYFDPTHPTPGSNCGFGKGYEHGRAEEHTLLDVPALVDHLNKLTGEELGPVKQNFDPGRYLCDFIYYASLAEARRGQRLQGPEDEEKRGLAGEVGDEESKETPVLFIHCPDVGQPQTSEQVSALLKEVVKWVCQRH</sequence>
<keyword evidence="2" id="KW-0645">Protease</keyword>
<evidence type="ECO:0000256" key="5">
    <source>
        <dbReference type="SAM" id="MobiDB-lite"/>
    </source>
</evidence>
<feature type="region of interest" description="Disordered" evidence="5">
    <location>
        <begin position="100"/>
        <end position="149"/>
    </location>
</feature>
<dbReference type="InterPro" id="IPR036440">
    <property type="entry name" value="Peptidase_C15-like_sf"/>
</dbReference>
<dbReference type="Proteomes" id="UP001176517">
    <property type="component" value="Unassembled WGS sequence"/>
</dbReference>
<feature type="region of interest" description="Disordered" evidence="5">
    <location>
        <begin position="346"/>
        <end position="369"/>
    </location>
</feature>
<keyword evidence="4" id="KW-0788">Thiol protease</keyword>
<dbReference type="PANTHER" id="PTHR23402">
    <property type="entry name" value="PROTEASE FAMILY C15 PYROGLUTAMYL-PEPTIDASE I-RELATED"/>
    <property type="match status" value="1"/>
</dbReference>
<accession>A0AAN6GTU2</accession>
<feature type="compositionally biased region" description="Basic and acidic residues" evidence="5">
    <location>
        <begin position="200"/>
        <end position="211"/>
    </location>
</feature>
<name>A0AAN6GTU2_9BASI</name>
<evidence type="ECO:0008006" key="8">
    <source>
        <dbReference type="Google" id="ProtNLM"/>
    </source>
</evidence>
<reference evidence="6" key="1">
    <citation type="journal article" date="2023" name="PhytoFront">
        <title>Draft Genome Resources of Seven Strains of Tilletia horrida, Causal Agent of Kernel Smut of Rice.</title>
        <authorList>
            <person name="Khanal S."/>
            <person name="Antony Babu S."/>
            <person name="Zhou X.G."/>
        </authorList>
    </citation>
    <scope>NUCLEOTIDE SEQUENCE</scope>
    <source>
        <strain evidence="6">TX6</strain>
    </source>
</reference>
<proteinExistence type="inferred from homology"/>
<dbReference type="PANTHER" id="PTHR23402:SF1">
    <property type="entry name" value="PYROGLUTAMYL-PEPTIDASE I"/>
    <property type="match status" value="1"/>
</dbReference>
<gene>
    <name evidence="6" type="ORF">OC846_002765</name>
</gene>
<evidence type="ECO:0000256" key="1">
    <source>
        <dbReference type="ARBA" id="ARBA00006641"/>
    </source>
</evidence>
<keyword evidence="7" id="KW-1185">Reference proteome</keyword>
<feature type="region of interest" description="Disordered" evidence="5">
    <location>
        <begin position="184"/>
        <end position="234"/>
    </location>
</feature>
<evidence type="ECO:0000256" key="2">
    <source>
        <dbReference type="ARBA" id="ARBA00022670"/>
    </source>
</evidence>
<evidence type="ECO:0000256" key="4">
    <source>
        <dbReference type="ARBA" id="ARBA00022807"/>
    </source>
</evidence>